<gene>
    <name evidence="2" type="ORF">MANES_09G166200</name>
</gene>
<sequence length="45" mass="5306">MPWPISSPQKEPRKILQYWRTGCPRNDSPRPQEAKIKPPCSLQFL</sequence>
<proteinExistence type="predicted"/>
<reference evidence="2" key="1">
    <citation type="submission" date="2016-02" db="EMBL/GenBank/DDBJ databases">
        <title>WGS assembly of Manihot esculenta.</title>
        <authorList>
            <person name="Bredeson J.V."/>
            <person name="Prochnik S.E."/>
            <person name="Lyons J.B."/>
            <person name="Schmutz J."/>
            <person name="Grimwood J."/>
            <person name="Vrebalov J."/>
            <person name="Bart R.S."/>
            <person name="Amuge T."/>
            <person name="Ferguson M.E."/>
            <person name="Green R."/>
            <person name="Putnam N."/>
            <person name="Stites J."/>
            <person name="Rounsley S."/>
            <person name="Rokhsar D.S."/>
        </authorList>
    </citation>
    <scope>NUCLEOTIDE SEQUENCE [LARGE SCALE GENOMIC DNA]</scope>
    <source>
        <tissue evidence="2">Leaf</tissue>
    </source>
</reference>
<dbReference type="EMBL" id="CM004395">
    <property type="protein sequence ID" value="OAY42268.1"/>
    <property type="molecule type" value="Genomic_DNA"/>
</dbReference>
<organism evidence="2">
    <name type="scientific">Manihot esculenta</name>
    <name type="common">Cassava</name>
    <name type="synonym">Jatropha manihot</name>
    <dbReference type="NCBI Taxonomy" id="3983"/>
    <lineage>
        <taxon>Eukaryota</taxon>
        <taxon>Viridiplantae</taxon>
        <taxon>Streptophyta</taxon>
        <taxon>Embryophyta</taxon>
        <taxon>Tracheophyta</taxon>
        <taxon>Spermatophyta</taxon>
        <taxon>Magnoliopsida</taxon>
        <taxon>eudicotyledons</taxon>
        <taxon>Gunneridae</taxon>
        <taxon>Pentapetalae</taxon>
        <taxon>rosids</taxon>
        <taxon>fabids</taxon>
        <taxon>Malpighiales</taxon>
        <taxon>Euphorbiaceae</taxon>
        <taxon>Crotonoideae</taxon>
        <taxon>Manihoteae</taxon>
        <taxon>Manihot</taxon>
    </lineage>
</organism>
<accession>A0A2C9VBE7</accession>
<dbReference type="AlphaFoldDB" id="A0A2C9VBE7"/>
<evidence type="ECO:0000256" key="1">
    <source>
        <dbReference type="SAM" id="MobiDB-lite"/>
    </source>
</evidence>
<name>A0A2C9VBE7_MANES</name>
<feature type="region of interest" description="Disordered" evidence="1">
    <location>
        <begin position="23"/>
        <end position="45"/>
    </location>
</feature>
<evidence type="ECO:0000313" key="2">
    <source>
        <dbReference type="EMBL" id="OAY42268.1"/>
    </source>
</evidence>
<feature type="compositionally biased region" description="Basic and acidic residues" evidence="1">
    <location>
        <begin position="27"/>
        <end position="36"/>
    </location>
</feature>
<protein>
    <submittedName>
        <fullName evidence="2">Uncharacterized protein</fullName>
    </submittedName>
</protein>